<reference evidence="1 2" key="1">
    <citation type="submission" date="2015-08" db="EMBL/GenBank/DDBJ databases">
        <authorList>
            <person name="Babu N.S."/>
            <person name="Beckwith C.J."/>
            <person name="Beseler K.G."/>
            <person name="Brison A."/>
            <person name="Carone J.V."/>
            <person name="Caskin T.P."/>
            <person name="Diamond M."/>
            <person name="Durham M.E."/>
            <person name="Foxe J.M."/>
            <person name="Go M."/>
            <person name="Henderson B.A."/>
            <person name="Jones I.B."/>
            <person name="McGettigan J.A."/>
            <person name="Micheletti S.J."/>
            <person name="Nasrallah M.E."/>
            <person name="Ortiz D."/>
            <person name="Piller C.R."/>
            <person name="Privatt S.R."/>
            <person name="Schneider S.L."/>
            <person name="Sharp S."/>
            <person name="Smith T.C."/>
            <person name="Stanton J.D."/>
            <person name="Ullery H.E."/>
            <person name="Wilson R.J."/>
            <person name="Serrano M.G."/>
            <person name="Buck G."/>
            <person name="Lee V."/>
            <person name="Wang Y."/>
            <person name="Carvalho R."/>
            <person name="Voegtly L."/>
            <person name="Shi R."/>
            <person name="Duckworth R."/>
            <person name="Johnson A."/>
            <person name="Loviza R."/>
            <person name="Walstead R."/>
            <person name="Shah Z."/>
            <person name="Kiflezghi M."/>
            <person name="Wade K."/>
            <person name="Ball S.L."/>
            <person name="Bradley K.W."/>
            <person name="Asai D.J."/>
            <person name="Bowman C.A."/>
            <person name="Russell D.A."/>
            <person name="Pope W.H."/>
            <person name="Jacobs-Sera D."/>
            <person name="Hendrix R.W."/>
            <person name="Hatfull G.F."/>
        </authorList>
    </citation>
    <scope>NUCLEOTIDE SEQUENCE [LARGE SCALE GENOMIC DNA]</scope>
    <source>
        <strain evidence="1 2">DSM 27648</strain>
    </source>
</reference>
<dbReference type="STRING" id="1391654.AKJ09_05703"/>
<dbReference type="Proteomes" id="UP000064967">
    <property type="component" value="Chromosome"/>
</dbReference>
<evidence type="ECO:0000313" key="2">
    <source>
        <dbReference type="Proteomes" id="UP000064967"/>
    </source>
</evidence>
<dbReference type="AlphaFoldDB" id="A0A0K1Q0V0"/>
<organism evidence="1 2">
    <name type="scientific">Labilithrix luteola</name>
    <dbReference type="NCBI Taxonomy" id="1391654"/>
    <lineage>
        <taxon>Bacteria</taxon>
        <taxon>Pseudomonadati</taxon>
        <taxon>Myxococcota</taxon>
        <taxon>Polyangia</taxon>
        <taxon>Polyangiales</taxon>
        <taxon>Labilitrichaceae</taxon>
        <taxon>Labilithrix</taxon>
    </lineage>
</organism>
<dbReference type="KEGG" id="llu:AKJ09_05703"/>
<sequence length="67" mass="7335">MASSATSQGGRAIAESTFHHFADYNWTPDSGCPTFVSEAPSDGFARFPEALRSTHRYVRKVAEWLAG</sequence>
<proteinExistence type="predicted"/>
<name>A0A0K1Q0V0_9BACT</name>
<protein>
    <submittedName>
        <fullName evidence="1">Uncharacterized protein</fullName>
    </submittedName>
</protein>
<dbReference type="PATRIC" id="fig|1391654.3.peg.5780"/>
<gene>
    <name evidence="1" type="ORF">AKJ09_05703</name>
</gene>
<keyword evidence="2" id="KW-1185">Reference proteome</keyword>
<evidence type="ECO:0000313" key="1">
    <source>
        <dbReference type="EMBL" id="AKU99039.1"/>
    </source>
</evidence>
<dbReference type="OrthoDB" id="5937513at2"/>
<dbReference type="RefSeq" id="WP_146650278.1">
    <property type="nucleotide sequence ID" value="NZ_CP012333.1"/>
</dbReference>
<accession>A0A0K1Q0V0</accession>
<dbReference type="EMBL" id="CP012333">
    <property type="protein sequence ID" value="AKU99039.1"/>
    <property type="molecule type" value="Genomic_DNA"/>
</dbReference>